<evidence type="ECO:0000256" key="1">
    <source>
        <dbReference type="SAM" id="MobiDB-lite"/>
    </source>
</evidence>
<evidence type="ECO:0000313" key="4">
    <source>
        <dbReference type="Proteomes" id="UP000327294"/>
    </source>
</evidence>
<gene>
    <name evidence="3" type="ORF">F9278_24945</name>
</gene>
<evidence type="ECO:0000256" key="2">
    <source>
        <dbReference type="SAM" id="SignalP"/>
    </source>
</evidence>
<feature type="signal peptide" evidence="2">
    <location>
        <begin position="1"/>
        <end position="22"/>
    </location>
</feature>
<reference evidence="3 4" key="1">
    <citation type="submission" date="2019-10" db="EMBL/GenBank/DDBJ databases">
        <title>Streptomyces sp. strain GY16 isolated from leaves of Broussonetia papyrifera.</title>
        <authorList>
            <person name="Mo P."/>
        </authorList>
    </citation>
    <scope>NUCLEOTIDE SEQUENCE [LARGE SCALE GENOMIC DNA]</scope>
    <source>
        <strain evidence="3 4">GY16</strain>
    </source>
</reference>
<feature type="region of interest" description="Disordered" evidence="1">
    <location>
        <begin position="29"/>
        <end position="53"/>
    </location>
</feature>
<accession>A0A5P8KIE7</accession>
<name>A0A5P8KIE7_9ACTN</name>
<protein>
    <submittedName>
        <fullName evidence="3">Uncharacterized protein</fullName>
    </submittedName>
</protein>
<keyword evidence="4" id="KW-1185">Reference proteome</keyword>
<dbReference type="KEGG" id="sphv:F9278_24945"/>
<sequence length="190" mass="20115">MVAAATAAVLALGCLQGSTADAQAVGEVSAPSETCHGTRPKGGPAGHDSPAETPLERTVLYVDKLATGRHAAIYTGLVLDEDAVSVDIYRIPSAPFDKAVCEAAEKGVTVRLHDPDINERGLNALLDLISEDMNRWDGTFTLREAGLDGTGFIEIGVDDPDKAEPVLREALGPRNAKYLRVQYAPQAHLL</sequence>
<evidence type="ECO:0000313" key="3">
    <source>
        <dbReference type="EMBL" id="QFR02787.1"/>
    </source>
</evidence>
<proteinExistence type="predicted"/>
<keyword evidence="2" id="KW-0732">Signal</keyword>
<organism evidence="3 4">
    <name type="scientific">Streptomyces phaeolivaceus</name>
    <dbReference type="NCBI Taxonomy" id="2653200"/>
    <lineage>
        <taxon>Bacteria</taxon>
        <taxon>Bacillati</taxon>
        <taxon>Actinomycetota</taxon>
        <taxon>Actinomycetes</taxon>
        <taxon>Kitasatosporales</taxon>
        <taxon>Streptomycetaceae</taxon>
        <taxon>Streptomyces</taxon>
    </lineage>
</organism>
<dbReference type="Proteomes" id="UP000327294">
    <property type="component" value="Chromosome"/>
</dbReference>
<feature type="chain" id="PRO_5025006265" evidence="2">
    <location>
        <begin position="23"/>
        <end position="190"/>
    </location>
</feature>
<dbReference type="EMBL" id="CP045096">
    <property type="protein sequence ID" value="QFR02787.1"/>
    <property type="molecule type" value="Genomic_DNA"/>
</dbReference>
<dbReference type="AlphaFoldDB" id="A0A5P8KIE7"/>